<keyword evidence="2" id="KW-1185">Reference proteome</keyword>
<gene>
    <name evidence="1" type="ordered locus">Mpal_2573</name>
</gene>
<evidence type="ECO:0000313" key="1">
    <source>
        <dbReference type="EMBL" id="ACL17843.1"/>
    </source>
</evidence>
<dbReference type="AlphaFoldDB" id="B8GF37"/>
<organism evidence="1 2">
    <name type="scientific">Methanosphaerula palustris (strain ATCC BAA-1556 / DSM 19958 / E1-9c)</name>
    <dbReference type="NCBI Taxonomy" id="521011"/>
    <lineage>
        <taxon>Archaea</taxon>
        <taxon>Methanobacteriati</taxon>
        <taxon>Methanobacteriota</taxon>
        <taxon>Stenosarchaea group</taxon>
        <taxon>Methanomicrobia</taxon>
        <taxon>Methanomicrobiales</taxon>
        <taxon>Methanoregulaceae</taxon>
        <taxon>Methanosphaerula</taxon>
    </lineage>
</organism>
<sequence length="88" mass="9713">MPVDFTSNKAKVRGSLLGRMTGAVRSGRMEGLPLFLVTVLAEVDEAVVPVDRFHKTGARRPAEAAVHRSRSVLLSYKHMVLYPSDLHI</sequence>
<dbReference type="EMBL" id="CP001338">
    <property type="protein sequence ID" value="ACL17843.1"/>
    <property type="molecule type" value="Genomic_DNA"/>
</dbReference>
<name>B8GF37_METPE</name>
<protein>
    <submittedName>
        <fullName evidence="1">Uncharacterized protein</fullName>
    </submittedName>
</protein>
<dbReference type="Proteomes" id="UP000002457">
    <property type="component" value="Chromosome"/>
</dbReference>
<evidence type="ECO:0000313" key="2">
    <source>
        <dbReference type="Proteomes" id="UP000002457"/>
    </source>
</evidence>
<dbReference type="KEGG" id="mpl:Mpal_2573"/>
<dbReference type="STRING" id="521011.Mpal_2573"/>
<accession>B8GF37</accession>
<reference evidence="1 2" key="1">
    <citation type="journal article" date="2015" name="Genome Announc.">
        <title>Complete Genome Sequence of Methanosphaerula palustris E1-9CT, a Hydrogenotrophic Methanogen Isolated from a Minerotrophic Fen Peatland.</title>
        <authorList>
            <person name="Cadillo-Quiroz H."/>
            <person name="Browne P."/>
            <person name="Kyrpides N."/>
            <person name="Woyke T."/>
            <person name="Goodwin L."/>
            <person name="Detter C."/>
            <person name="Yavitt J.B."/>
            <person name="Zinder S.H."/>
        </authorList>
    </citation>
    <scope>NUCLEOTIDE SEQUENCE [LARGE SCALE GENOMIC DNA]</scope>
    <source>
        <strain evidence="2">ATCC BAA-1556 / DSM 19958 / E1-9c</strain>
    </source>
</reference>
<dbReference type="HOGENOM" id="CLU_2461814_0_0_2"/>
<proteinExistence type="predicted"/>